<name>A0AAV7S206_PLEWA</name>
<protein>
    <submittedName>
        <fullName evidence="2">Uncharacterized protein</fullName>
    </submittedName>
</protein>
<proteinExistence type="predicted"/>
<evidence type="ECO:0000313" key="3">
    <source>
        <dbReference type="Proteomes" id="UP001066276"/>
    </source>
</evidence>
<sequence>MARGGPINPRRLEQGKDCNLESGARSDVQAGYGPVIPDFFKATQHIRKLATGKGANGAATPVQQIQQDQQDQPQVIPEPEPDDTLKVVAQWGHNVNSFQVSDNITAASKDSTVLHMNNAASRINLEASVAVSEHGVSEGALNRIENMPLPQHTMDTRQIGQAILAQQ</sequence>
<reference evidence="2" key="1">
    <citation type="journal article" date="2022" name="bioRxiv">
        <title>Sequencing and chromosome-scale assembly of the giantPleurodeles waltlgenome.</title>
        <authorList>
            <person name="Brown T."/>
            <person name="Elewa A."/>
            <person name="Iarovenko S."/>
            <person name="Subramanian E."/>
            <person name="Araus A.J."/>
            <person name="Petzold A."/>
            <person name="Susuki M."/>
            <person name="Suzuki K.-i.T."/>
            <person name="Hayashi T."/>
            <person name="Toyoda A."/>
            <person name="Oliveira C."/>
            <person name="Osipova E."/>
            <person name="Leigh N.D."/>
            <person name="Simon A."/>
            <person name="Yun M.H."/>
        </authorList>
    </citation>
    <scope>NUCLEOTIDE SEQUENCE</scope>
    <source>
        <strain evidence="2">20211129_DDA</strain>
        <tissue evidence="2">Liver</tissue>
    </source>
</reference>
<feature type="compositionally biased region" description="Basic and acidic residues" evidence="1">
    <location>
        <begin position="10"/>
        <end position="19"/>
    </location>
</feature>
<accession>A0AAV7S206</accession>
<keyword evidence="3" id="KW-1185">Reference proteome</keyword>
<organism evidence="2 3">
    <name type="scientific">Pleurodeles waltl</name>
    <name type="common">Iberian ribbed newt</name>
    <dbReference type="NCBI Taxonomy" id="8319"/>
    <lineage>
        <taxon>Eukaryota</taxon>
        <taxon>Metazoa</taxon>
        <taxon>Chordata</taxon>
        <taxon>Craniata</taxon>
        <taxon>Vertebrata</taxon>
        <taxon>Euteleostomi</taxon>
        <taxon>Amphibia</taxon>
        <taxon>Batrachia</taxon>
        <taxon>Caudata</taxon>
        <taxon>Salamandroidea</taxon>
        <taxon>Salamandridae</taxon>
        <taxon>Pleurodelinae</taxon>
        <taxon>Pleurodeles</taxon>
    </lineage>
</organism>
<gene>
    <name evidence="2" type="ORF">NDU88_010003</name>
</gene>
<dbReference type="Proteomes" id="UP001066276">
    <property type="component" value="Chromosome 5"/>
</dbReference>
<dbReference type="EMBL" id="JANPWB010000009">
    <property type="protein sequence ID" value="KAJ1157288.1"/>
    <property type="molecule type" value="Genomic_DNA"/>
</dbReference>
<feature type="compositionally biased region" description="Low complexity" evidence="1">
    <location>
        <begin position="61"/>
        <end position="77"/>
    </location>
</feature>
<dbReference type="AlphaFoldDB" id="A0AAV7S206"/>
<feature type="region of interest" description="Disordered" evidence="1">
    <location>
        <begin position="53"/>
        <end position="80"/>
    </location>
</feature>
<evidence type="ECO:0000313" key="2">
    <source>
        <dbReference type="EMBL" id="KAJ1157288.1"/>
    </source>
</evidence>
<evidence type="ECO:0000256" key="1">
    <source>
        <dbReference type="SAM" id="MobiDB-lite"/>
    </source>
</evidence>
<comment type="caution">
    <text evidence="2">The sequence shown here is derived from an EMBL/GenBank/DDBJ whole genome shotgun (WGS) entry which is preliminary data.</text>
</comment>
<feature type="region of interest" description="Disordered" evidence="1">
    <location>
        <begin position="1"/>
        <end position="30"/>
    </location>
</feature>